<dbReference type="InterPro" id="IPR054529">
    <property type="entry name" value="TcaA_2nd"/>
</dbReference>
<evidence type="ECO:0000259" key="14">
    <source>
        <dbReference type="Pfam" id="PF22820"/>
    </source>
</evidence>
<keyword evidence="9" id="KW-0046">Antibiotic resistance</keyword>
<evidence type="ECO:0000259" key="12">
    <source>
        <dbReference type="Pfam" id="PF22813"/>
    </source>
</evidence>
<keyword evidence="7 11" id="KW-1133">Transmembrane helix</keyword>
<evidence type="ECO:0000256" key="10">
    <source>
        <dbReference type="PIRNR" id="PIRNR032522"/>
    </source>
</evidence>
<evidence type="ECO:0000256" key="11">
    <source>
        <dbReference type="SAM" id="Phobius"/>
    </source>
</evidence>
<comment type="caution">
    <text evidence="15">The sequence shown here is derived from an EMBL/GenBank/DDBJ whole genome shotgun (WGS) entry which is preliminary data.</text>
</comment>
<comment type="subcellular location">
    <subcellularLocation>
        <location evidence="1 10">Cell membrane</location>
        <topology evidence="1 10">Single-pass membrane protein</topology>
    </subcellularLocation>
</comment>
<organism evidence="15 16">
    <name type="scientific">Bacillus seohaeanensis</name>
    <dbReference type="NCBI Taxonomy" id="284580"/>
    <lineage>
        <taxon>Bacteria</taxon>
        <taxon>Bacillati</taxon>
        <taxon>Bacillota</taxon>
        <taxon>Bacilli</taxon>
        <taxon>Bacillales</taxon>
        <taxon>Bacillaceae</taxon>
        <taxon>Bacillus</taxon>
    </lineage>
</organism>
<dbReference type="InterPro" id="IPR054528">
    <property type="entry name" value="TcaA_5th"/>
</dbReference>
<dbReference type="Proteomes" id="UP001597506">
    <property type="component" value="Unassembled WGS sequence"/>
</dbReference>
<evidence type="ECO:0000256" key="2">
    <source>
        <dbReference type="ARBA" id="ARBA00022475"/>
    </source>
</evidence>
<evidence type="ECO:0000259" key="13">
    <source>
        <dbReference type="Pfam" id="PF22819"/>
    </source>
</evidence>
<keyword evidence="5" id="KW-0863">Zinc-finger</keyword>
<proteinExistence type="inferred from homology"/>
<dbReference type="Pfam" id="PF22813">
    <property type="entry name" value="TcaA_2nd"/>
    <property type="match status" value="1"/>
</dbReference>
<keyword evidence="2 10" id="KW-1003">Cell membrane</keyword>
<evidence type="ECO:0000256" key="4">
    <source>
        <dbReference type="ARBA" id="ARBA00022723"/>
    </source>
</evidence>
<evidence type="ECO:0000256" key="7">
    <source>
        <dbReference type="ARBA" id="ARBA00022989"/>
    </source>
</evidence>
<accession>A0ABW5RYT5</accession>
<reference evidence="16" key="1">
    <citation type="journal article" date="2019" name="Int. J. Syst. Evol. Microbiol.">
        <title>The Global Catalogue of Microorganisms (GCM) 10K type strain sequencing project: providing services to taxonomists for standard genome sequencing and annotation.</title>
        <authorList>
            <consortium name="The Broad Institute Genomics Platform"/>
            <consortium name="The Broad Institute Genome Sequencing Center for Infectious Disease"/>
            <person name="Wu L."/>
            <person name="Ma J."/>
        </authorList>
    </citation>
    <scope>NUCLEOTIDE SEQUENCE [LARGE SCALE GENOMIC DNA]</scope>
    <source>
        <strain evidence="16">KCTC 3913</strain>
    </source>
</reference>
<evidence type="ECO:0000313" key="15">
    <source>
        <dbReference type="EMBL" id="MFD2683146.1"/>
    </source>
</evidence>
<dbReference type="RefSeq" id="WP_377938185.1">
    <property type="nucleotide sequence ID" value="NZ_JBHUMF010000035.1"/>
</dbReference>
<dbReference type="InterPro" id="IPR023599">
    <property type="entry name" value="Mem_prot_TcaA"/>
</dbReference>
<dbReference type="Pfam" id="PF22819">
    <property type="entry name" value="TcaA_5th"/>
    <property type="match status" value="1"/>
</dbReference>
<keyword evidence="8 10" id="KW-0472">Membrane</keyword>
<evidence type="ECO:0000256" key="6">
    <source>
        <dbReference type="ARBA" id="ARBA00022833"/>
    </source>
</evidence>
<feature type="domain" description="TcaA 4th" evidence="14">
    <location>
        <begin position="255"/>
        <end position="326"/>
    </location>
</feature>
<evidence type="ECO:0000313" key="16">
    <source>
        <dbReference type="Proteomes" id="UP001597506"/>
    </source>
</evidence>
<sequence>MAFCNNCGNKLGTNQTFCSACGEKHEGASLVTEKTRTGQSSGFFSKKVKIGLAAVVMLAIGLFVAHQILSHRYAPENVVANFEEAVTDGDEKALLDLLHPSTKSLELDEESVAGFISYLEKESDVDELVKDLYEQTVRMEGYKKTEALTDQSGNEILTLKRGEKKFGLYPQYEIEVIPFKVEMTSNLENVELTFHGKKKKVKSPDEYVDFGEFLPGTSKVKAVYKGEYATLKDEFEIPFSEVASDNLVRFQADLEGDYVSIYSNEYEATLFVNGKSTGKTIDEIDEFGPIDTNGKVVLHAEYKTEKGKIKTEEIEVSNQGAIDLNFKEEELYWEDSALIAQETLGDGELEADMEEMIEAFMKNYVQHSVQSINERDFDIVSPFIDPAGPSYEETRNYLDYLESEGITEETTGITIRGIEQQEHGISVKTEESYNIYYNDGTGKAKTFHSEHFLTQEGNELKLHSLVKTEEIYSREI</sequence>
<evidence type="ECO:0000256" key="9">
    <source>
        <dbReference type="ARBA" id="ARBA00023251"/>
    </source>
</evidence>
<name>A0ABW5RYT5_9BACI</name>
<dbReference type="PANTHER" id="PTHR40038:SF1">
    <property type="entry name" value="MEMBRANE-ASSOCIATED PROTEIN TCAA"/>
    <property type="match status" value="1"/>
</dbReference>
<evidence type="ECO:0000256" key="3">
    <source>
        <dbReference type="ARBA" id="ARBA00022692"/>
    </source>
</evidence>
<gene>
    <name evidence="15" type="ORF">ACFSUL_20645</name>
</gene>
<keyword evidence="3 11" id="KW-0812">Transmembrane</keyword>
<dbReference type="Pfam" id="PF22820">
    <property type="entry name" value="TcaA_3rd_4th"/>
    <property type="match status" value="1"/>
</dbReference>
<evidence type="ECO:0000256" key="8">
    <source>
        <dbReference type="ARBA" id="ARBA00023136"/>
    </source>
</evidence>
<dbReference type="EMBL" id="JBHUMF010000035">
    <property type="protein sequence ID" value="MFD2683146.1"/>
    <property type="molecule type" value="Genomic_DNA"/>
</dbReference>
<feature type="domain" description="TcaA protein NTF2-like" evidence="13">
    <location>
        <begin position="354"/>
        <end position="465"/>
    </location>
</feature>
<dbReference type="InterPro" id="IPR054530">
    <property type="entry name" value="TcaA_4th"/>
</dbReference>
<keyword evidence="16" id="KW-1185">Reference proteome</keyword>
<dbReference type="PANTHER" id="PTHR40038">
    <property type="entry name" value="MEMBRANE-ASSOCIATED PROTEIN TCAA"/>
    <property type="match status" value="1"/>
</dbReference>
<feature type="transmembrane region" description="Helical" evidence="11">
    <location>
        <begin position="50"/>
        <end position="69"/>
    </location>
</feature>
<evidence type="ECO:0000256" key="1">
    <source>
        <dbReference type="ARBA" id="ARBA00004162"/>
    </source>
</evidence>
<comment type="similarity">
    <text evidence="10">Belongs to the tcaA family.</text>
</comment>
<feature type="domain" description="TcaA second" evidence="12">
    <location>
        <begin position="75"/>
        <end position="176"/>
    </location>
</feature>
<dbReference type="PIRSF" id="PIRSF032522">
    <property type="entry name" value="TcaA"/>
    <property type="match status" value="1"/>
</dbReference>
<protein>
    <recommendedName>
        <fullName evidence="10">Membrane-associated protein</fullName>
    </recommendedName>
</protein>
<keyword evidence="4" id="KW-0479">Metal-binding</keyword>
<evidence type="ECO:0000256" key="5">
    <source>
        <dbReference type="ARBA" id="ARBA00022771"/>
    </source>
</evidence>
<keyword evidence="6" id="KW-0862">Zinc</keyword>